<dbReference type="GO" id="GO:0009908">
    <property type="term" value="P:flower development"/>
    <property type="evidence" value="ECO:0007669"/>
    <property type="project" value="UniProtKB-KW"/>
</dbReference>
<keyword evidence="4 5" id="KW-0287">Flowering</keyword>
<evidence type="ECO:0000256" key="4">
    <source>
        <dbReference type="ARBA" id="ARBA00023089"/>
    </source>
</evidence>
<evidence type="ECO:0000256" key="1">
    <source>
        <dbReference type="ARBA" id="ARBA00008956"/>
    </source>
</evidence>
<keyword evidence="2 5" id="KW-0217">Developmental protein</keyword>
<keyword evidence="8" id="KW-1185">Reference proteome</keyword>
<sequence>MEDTHSVAMLMDSTNSKIQQLQKAFEELENHRTVTLNLKWKQLEEHLYGLEKSLKTRFIELEDQEREFESKTMESQVLLQKREAVVKAKEQASLLRLQEKRDAALVCISSALGKRKARTSEGNEPRISKQKLPDCKATQNNADSIISSDSVSLISYPEMVKLCAEMNPKSLHQFISDNRKNLNILRRELPYALKAADSPATLVLDSLAGFYCGDVPNADGKKDANLLGLRRTCIMLMECLSILLTDPNLVSDSDFLSEDVKEKAKEIAAEWKPKLDAIDAETSNGNSLEAHAFLQLIATFDIASNFSQEDISRYLPMVSRRRQAAVLCRSLGFIQNMPGLIEVLIKSGRHIDALNLSYAFELTEKFSPVSLLKSYMNEATKTSPLVEVGNSHPAAQTDVNDRELTALKTVIKCIEERKLDNLYPLEPLQTRVIELEKVKTEKQKETEPAKPQPKRPRANGLGCGHRVPNSTADKTYYNRVAERCPHYMYAYPPPPNESICSPLMGTAGYNLSHHGNYFGNGYQYQQAAYLH</sequence>
<feature type="compositionally biased region" description="Basic and acidic residues" evidence="6">
    <location>
        <begin position="439"/>
        <end position="448"/>
    </location>
</feature>
<organism evidence="7 8">
    <name type="scientific">Kalanchoe fedtschenkoi</name>
    <name type="common">Lavender scallops</name>
    <name type="synonym">South American air plant</name>
    <dbReference type="NCBI Taxonomy" id="63787"/>
    <lineage>
        <taxon>Eukaryota</taxon>
        <taxon>Viridiplantae</taxon>
        <taxon>Streptophyta</taxon>
        <taxon>Embryophyta</taxon>
        <taxon>Tracheophyta</taxon>
        <taxon>Spermatophyta</taxon>
        <taxon>Magnoliopsida</taxon>
        <taxon>eudicotyledons</taxon>
        <taxon>Gunneridae</taxon>
        <taxon>Pentapetalae</taxon>
        <taxon>Saxifragales</taxon>
        <taxon>Crassulaceae</taxon>
        <taxon>Kalanchoe</taxon>
    </lineage>
</organism>
<reference evidence="7" key="1">
    <citation type="submission" date="2021-01" db="UniProtKB">
        <authorList>
            <consortium name="EnsemblPlants"/>
        </authorList>
    </citation>
    <scope>IDENTIFICATION</scope>
</reference>
<dbReference type="InterPro" id="IPR012474">
    <property type="entry name" value="Frigida"/>
</dbReference>
<feature type="region of interest" description="Disordered" evidence="6">
    <location>
        <begin position="439"/>
        <end position="467"/>
    </location>
</feature>
<dbReference type="Proteomes" id="UP000594263">
    <property type="component" value="Unplaced"/>
</dbReference>
<dbReference type="OMA" id="FYASRMT"/>
<dbReference type="EnsemblPlants" id="Kaladp0515s0105.1.v1.1">
    <property type="protein sequence ID" value="Kaladp0515s0105.1.v1.1"/>
    <property type="gene ID" value="Kaladp0515s0105.v1.1"/>
</dbReference>
<comment type="similarity">
    <text evidence="1 5">Belongs to the Frigida family.</text>
</comment>
<keyword evidence="3 5" id="KW-0221">Differentiation</keyword>
<evidence type="ECO:0000313" key="7">
    <source>
        <dbReference type="EnsemblPlants" id="Kaladp0515s0105.1.v1.1"/>
    </source>
</evidence>
<evidence type="ECO:0000256" key="2">
    <source>
        <dbReference type="ARBA" id="ARBA00022473"/>
    </source>
</evidence>
<evidence type="ECO:0000256" key="5">
    <source>
        <dbReference type="RuleBase" id="RU364012"/>
    </source>
</evidence>
<dbReference type="Pfam" id="PF07899">
    <property type="entry name" value="Frigida"/>
    <property type="match status" value="1"/>
</dbReference>
<evidence type="ECO:0000313" key="8">
    <source>
        <dbReference type="Proteomes" id="UP000594263"/>
    </source>
</evidence>
<protein>
    <recommendedName>
        <fullName evidence="5">FRIGIDA-like protein</fullName>
    </recommendedName>
</protein>
<dbReference type="Gramene" id="Kaladp0515s0105.1.v1.1">
    <property type="protein sequence ID" value="Kaladp0515s0105.1.v1.1"/>
    <property type="gene ID" value="Kaladp0515s0105.v1.1"/>
</dbReference>
<evidence type="ECO:0000256" key="6">
    <source>
        <dbReference type="SAM" id="MobiDB-lite"/>
    </source>
</evidence>
<evidence type="ECO:0000256" key="3">
    <source>
        <dbReference type="ARBA" id="ARBA00022782"/>
    </source>
</evidence>
<accession>A0A7N0VC91</accession>
<dbReference type="GO" id="GO:0030154">
    <property type="term" value="P:cell differentiation"/>
    <property type="evidence" value="ECO:0007669"/>
    <property type="project" value="UniProtKB-KW"/>
</dbReference>
<proteinExistence type="inferred from homology"/>
<name>A0A7N0VC91_KALFE</name>
<dbReference type="AlphaFoldDB" id="A0A7N0VC91"/>
<dbReference type="PANTHER" id="PTHR31791">
    <property type="entry name" value="FRIGIDA-LIKE PROTEIN 3-RELATED"/>
    <property type="match status" value="1"/>
</dbReference>
<dbReference type="PANTHER" id="PTHR31791:SF4">
    <property type="entry name" value="FRIGIDA-LIKE PROTEIN 3"/>
    <property type="match status" value="1"/>
</dbReference>